<dbReference type="InterPro" id="IPR017467">
    <property type="entry name" value="CHP03016_PEP-CTERM"/>
</dbReference>
<gene>
    <name evidence="2" type="ORF">L0668_06565</name>
</gene>
<feature type="chain" id="PRO_5047253305" evidence="1">
    <location>
        <begin position="30"/>
        <end position="535"/>
    </location>
</feature>
<keyword evidence="1" id="KW-0732">Signal</keyword>
<protein>
    <submittedName>
        <fullName evidence="2">TIGR03016 family PEP-CTERM system-associated outer membrane protein</fullName>
    </submittedName>
</protein>
<evidence type="ECO:0000256" key="1">
    <source>
        <dbReference type="SAM" id="SignalP"/>
    </source>
</evidence>
<name>A0ABS9D4A9_9ALTE</name>
<dbReference type="PROSITE" id="PS51257">
    <property type="entry name" value="PROKAR_LIPOPROTEIN"/>
    <property type="match status" value="1"/>
</dbReference>
<proteinExistence type="predicted"/>
<dbReference type="NCBIfam" id="TIGR03016">
    <property type="entry name" value="pepcterm_hypo_1"/>
    <property type="match status" value="1"/>
</dbReference>
<dbReference type="Proteomes" id="UP001521137">
    <property type="component" value="Unassembled WGS sequence"/>
</dbReference>
<feature type="signal peptide" evidence="1">
    <location>
        <begin position="1"/>
        <end position="29"/>
    </location>
</feature>
<accession>A0ABS9D4A9</accession>
<dbReference type="EMBL" id="JAKGAS010000003">
    <property type="protein sequence ID" value="MCF2947761.1"/>
    <property type="molecule type" value="Genomic_DNA"/>
</dbReference>
<organism evidence="2 3">
    <name type="scientific">Paraglaciecola algarum</name>
    <dbReference type="NCBI Taxonomy" id="3050085"/>
    <lineage>
        <taxon>Bacteria</taxon>
        <taxon>Pseudomonadati</taxon>
        <taxon>Pseudomonadota</taxon>
        <taxon>Gammaproteobacteria</taxon>
        <taxon>Alteromonadales</taxon>
        <taxon>Alteromonadaceae</taxon>
        <taxon>Paraglaciecola</taxon>
    </lineage>
</organism>
<evidence type="ECO:0000313" key="2">
    <source>
        <dbReference type="EMBL" id="MCF2947761.1"/>
    </source>
</evidence>
<comment type="caution">
    <text evidence="2">The sequence shown here is derived from an EMBL/GenBank/DDBJ whole genome shotgun (WGS) entry which is preliminary data.</text>
</comment>
<evidence type="ECO:0000313" key="3">
    <source>
        <dbReference type="Proteomes" id="UP001521137"/>
    </source>
</evidence>
<sequence length="535" mass="59875">MVTRTRQSKKLISILINLLLLGGSCSLFAGDLQLNSNVSSTAILYETKINDETDYTSNQALVIKPQLSTVYTSKGLKGSILAEHTFVEQKDDREGADKSFTDLEYNSQLTLIENAMYIGIQGNQSYRVISQIQEGIGDKILAPGELTKYRRNGANFRFNIPNPKYIGLSMQTQYSEVKTDESLDSFSGLDTKNISSSVNLFQGRNARGYRFNISGQSRRSERSLFNDFTSNNINGLIGLSIGDKTDFVITGNISEYDIDRETSTSTRIGLDTNSYGAGFEWMPSAGRNIRLTYNQLEQFDQKTQFIGLNAGWAFSTRTAISLDIGKQFYGNSYKFSLNQRLKHFSVSMDYNESVTSYGLLNTDVIPSLFVCSLGSTELADCFQADSTDYELQAGEVFLPVNLFETNISEEVFLRKAGSFSLGYQKRKVKISIASSYGKTEYLESDRELANRKVSLNISYQLGRKSDISVSSGLSRRSTAESIKDDTIKTLQVSYTRNLTQKMKLDLTVRALDRKSESLDRDLSDNRLSAGLNYTF</sequence>
<reference evidence="2 3" key="1">
    <citation type="submission" date="2022-01" db="EMBL/GenBank/DDBJ databases">
        <title>Paraglaciecola sp. G1-23.</title>
        <authorList>
            <person name="Jin M.S."/>
            <person name="Han D.M."/>
            <person name="Kim H.M."/>
            <person name="Jeon C.O."/>
        </authorList>
    </citation>
    <scope>NUCLEOTIDE SEQUENCE [LARGE SCALE GENOMIC DNA]</scope>
    <source>
        <strain evidence="2 3">G1-23</strain>
    </source>
</reference>
<keyword evidence="3" id="KW-1185">Reference proteome</keyword>
<dbReference type="RefSeq" id="WP_235311296.1">
    <property type="nucleotide sequence ID" value="NZ_JAKGAS010000003.1"/>
</dbReference>